<comment type="catalytic activity">
    <reaction evidence="1">
        <text>beta-D-fructose 1,6-bisphosphate + H2O = beta-D-fructose 6-phosphate + phosphate</text>
        <dbReference type="Rhea" id="RHEA:11064"/>
        <dbReference type="ChEBI" id="CHEBI:15377"/>
        <dbReference type="ChEBI" id="CHEBI:32966"/>
        <dbReference type="ChEBI" id="CHEBI:43474"/>
        <dbReference type="ChEBI" id="CHEBI:57634"/>
        <dbReference type="EC" id="3.1.3.11"/>
    </reaction>
</comment>
<accession>U2YRP5</accession>
<evidence type="ECO:0000256" key="1">
    <source>
        <dbReference type="ARBA" id="ARBA00001273"/>
    </source>
</evidence>
<protein>
    <recommendedName>
        <fullName evidence="2">fructose-bisphosphatase</fullName>
        <ecNumber evidence="2">3.1.3.11</ecNumber>
    </recommendedName>
</protein>
<dbReference type="PANTHER" id="PTHR20854:SF4">
    <property type="entry name" value="INOSITOL-1-MONOPHOSPHATASE-RELATED"/>
    <property type="match status" value="1"/>
</dbReference>
<dbReference type="eggNOG" id="arCOG01349">
    <property type="taxonomic scope" value="Archaea"/>
</dbReference>
<keyword evidence="4" id="KW-0378">Hydrolase</keyword>
<organism evidence="9 10">
    <name type="scientific">Halarchaeum acidiphilum MH1-52-1</name>
    <dbReference type="NCBI Taxonomy" id="1261545"/>
    <lineage>
        <taxon>Archaea</taxon>
        <taxon>Methanobacteriati</taxon>
        <taxon>Methanobacteriota</taxon>
        <taxon>Stenosarchaea group</taxon>
        <taxon>Halobacteria</taxon>
        <taxon>Halobacteriales</taxon>
        <taxon>Halobacteriaceae</taxon>
    </lineage>
</organism>
<evidence type="ECO:0000256" key="3">
    <source>
        <dbReference type="ARBA" id="ARBA00022723"/>
    </source>
</evidence>
<comment type="cofactor">
    <cofactor evidence="8">
        <name>Mg(2+)</name>
        <dbReference type="ChEBI" id="CHEBI:18420"/>
    </cofactor>
</comment>
<dbReference type="PANTHER" id="PTHR20854">
    <property type="entry name" value="INOSITOL MONOPHOSPHATASE"/>
    <property type="match status" value="1"/>
</dbReference>
<dbReference type="InterPro" id="IPR020583">
    <property type="entry name" value="Inositol_monoP_metal-BS"/>
</dbReference>
<feature type="binding site" evidence="8">
    <location>
        <position position="84"/>
    </location>
    <ligand>
        <name>Mg(2+)</name>
        <dbReference type="ChEBI" id="CHEBI:18420"/>
        <label>1</label>
        <note>catalytic</note>
    </ligand>
</feature>
<evidence type="ECO:0000256" key="7">
    <source>
        <dbReference type="ARBA" id="ARBA00038103"/>
    </source>
</evidence>
<dbReference type="Pfam" id="PF00459">
    <property type="entry name" value="Inositol_P"/>
    <property type="match status" value="1"/>
</dbReference>
<evidence type="ECO:0000256" key="2">
    <source>
        <dbReference type="ARBA" id="ARBA00013093"/>
    </source>
</evidence>
<dbReference type="EC" id="3.1.3.11" evidence="2"/>
<evidence type="ECO:0000256" key="8">
    <source>
        <dbReference type="PIRSR" id="PIRSR600760-2"/>
    </source>
</evidence>
<keyword evidence="6" id="KW-0119">Carbohydrate metabolism</keyword>
<evidence type="ECO:0000256" key="5">
    <source>
        <dbReference type="ARBA" id="ARBA00022842"/>
    </source>
</evidence>
<feature type="binding site" evidence="8">
    <location>
        <position position="66"/>
    </location>
    <ligand>
        <name>Mg(2+)</name>
        <dbReference type="ChEBI" id="CHEBI:18420"/>
        <label>1</label>
        <note>catalytic</note>
    </ligand>
</feature>
<dbReference type="GO" id="GO:0007165">
    <property type="term" value="P:signal transduction"/>
    <property type="evidence" value="ECO:0007669"/>
    <property type="project" value="TreeGrafter"/>
</dbReference>
<dbReference type="SUPFAM" id="SSF56655">
    <property type="entry name" value="Carbohydrate phosphatase"/>
    <property type="match status" value="1"/>
</dbReference>
<dbReference type="CDD" id="cd01637">
    <property type="entry name" value="IMPase_like"/>
    <property type="match status" value="1"/>
</dbReference>
<reference evidence="9 10" key="1">
    <citation type="submission" date="2013-09" db="EMBL/GenBank/DDBJ databases">
        <title>Whole genome sequencing of Halarchaeum acidiphilum strain MH1-52-1.</title>
        <authorList>
            <person name="Shimane Y."/>
            <person name="Minegishi H."/>
            <person name="Nishi S."/>
            <person name="Echigo A."/>
            <person name="Shuto A."/>
            <person name="Konishi M."/>
            <person name="Ito T."/>
            <person name="Ohkuma M."/>
            <person name="Ohta Y."/>
            <person name="Nagano Y."/>
            <person name="Tsubouchi T."/>
            <person name="Mori K."/>
            <person name="Usui K."/>
            <person name="Kamekura M."/>
            <person name="Usami R."/>
            <person name="Takaki Y."/>
            <person name="Hatada Y."/>
        </authorList>
    </citation>
    <scope>NUCLEOTIDE SEQUENCE [LARGE SCALE GENOMIC DNA]</scope>
    <source>
        <strain evidence="9 10">JCM 16109</strain>
    </source>
</reference>
<dbReference type="GO" id="GO:0042132">
    <property type="term" value="F:fructose 1,6-bisphosphate 1-phosphatase activity"/>
    <property type="evidence" value="ECO:0007669"/>
    <property type="project" value="UniProtKB-EC"/>
</dbReference>
<comment type="caution">
    <text evidence="9">The sequence shown here is derived from an EMBL/GenBank/DDBJ whole genome shotgun (WGS) entry which is preliminary data.</text>
</comment>
<dbReference type="GO" id="GO:0046872">
    <property type="term" value="F:metal ion binding"/>
    <property type="evidence" value="ECO:0007669"/>
    <property type="project" value="UniProtKB-KW"/>
</dbReference>
<dbReference type="GO" id="GO:0006020">
    <property type="term" value="P:inositol metabolic process"/>
    <property type="evidence" value="ECO:0007669"/>
    <property type="project" value="TreeGrafter"/>
</dbReference>
<evidence type="ECO:0000256" key="6">
    <source>
        <dbReference type="ARBA" id="ARBA00023277"/>
    </source>
</evidence>
<dbReference type="GO" id="GO:0008934">
    <property type="term" value="F:inositol monophosphate 1-phosphatase activity"/>
    <property type="evidence" value="ECO:0007669"/>
    <property type="project" value="TreeGrafter"/>
</dbReference>
<gene>
    <name evidence="9" type="ORF">MBEHAL_0147</name>
</gene>
<feature type="binding site" evidence="8">
    <location>
        <position position="87"/>
    </location>
    <ligand>
        <name>Mg(2+)</name>
        <dbReference type="ChEBI" id="CHEBI:18420"/>
        <label>1</label>
        <note>catalytic</note>
    </ligand>
</feature>
<feature type="binding site" evidence="8">
    <location>
        <position position="211"/>
    </location>
    <ligand>
        <name>Mg(2+)</name>
        <dbReference type="ChEBI" id="CHEBI:18420"/>
        <label>1</label>
        <note>catalytic</note>
    </ligand>
</feature>
<dbReference type="RefSeq" id="WP_021779538.1">
    <property type="nucleotide sequence ID" value="NZ_BATA01000002.1"/>
</dbReference>
<evidence type="ECO:0000313" key="10">
    <source>
        <dbReference type="Proteomes" id="UP000016986"/>
    </source>
</evidence>
<sequence length="261" mass="26838">MDDQTAVAEAAATAGAEVAIGGFRTEMDVETKAGKTDVVTAFDRNAQRAVIDVIRESDAAVAVVGEEEDELKEIPESGPCWVVDPIDGTSNFVSGVPIWATSVAAAVDGEAVAAANVLPALDDVYVTDGEETTLNGEPVSVSAASDPETFTVAPTLRWSRDSAPALGALCRDLIADYGDIRRFGSAQATLAMVASGQIEAAVSAVPSHPWDTVAGVAMVRAAGGTVSDVHGERWTPDATGLIASNDTAHDALVETARTALE</sequence>
<dbReference type="Proteomes" id="UP000016986">
    <property type="component" value="Unassembled WGS sequence"/>
</dbReference>
<evidence type="ECO:0000313" key="9">
    <source>
        <dbReference type="EMBL" id="GAD51387.1"/>
    </source>
</evidence>
<dbReference type="PROSITE" id="PS00629">
    <property type="entry name" value="IMP_1"/>
    <property type="match status" value="1"/>
</dbReference>
<keyword evidence="10" id="KW-1185">Reference proteome</keyword>
<proteinExistence type="inferred from homology"/>
<dbReference type="Gene3D" id="3.40.190.80">
    <property type="match status" value="1"/>
</dbReference>
<name>U2YRP5_9EURY</name>
<dbReference type="EMBL" id="BATA01000002">
    <property type="protein sequence ID" value="GAD51387.1"/>
    <property type="molecule type" value="Genomic_DNA"/>
</dbReference>
<dbReference type="Gene3D" id="3.30.540.10">
    <property type="entry name" value="Fructose-1,6-Bisphosphatase, subunit A, domain 1"/>
    <property type="match status" value="1"/>
</dbReference>
<feature type="binding site" evidence="8">
    <location>
        <position position="86"/>
    </location>
    <ligand>
        <name>Mg(2+)</name>
        <dbReference type="ChEBI" id="CHEBI:18420"/>
        <label>1</label>
        <note>catalytic</note>
    </ligand>
</feature>
<evidence type="ECO:0000256" key="4">
    <source>
        <dbReference type="ARBA" id="ARBA00022801"/>
    </source>
</evidence>
<dbReference type="InterPro" id="IPR000760">
    <property type="entry name" value="Inositol_monophosphatase-like"/>
</dbReference>
<dbReference type="AlphaFoldDB" id="U2YRP5"/>
<keyword evidence="3 8" id="KW-0479">Metal-binding</keyword>
<keyword evidence="5 8" id="KW-0460">Magnesium</keyword>
<dbReference type="PRINTS" id="PR00377">
    <property type="entry name" value="IMPHPHTASES"/>
</dbReference>
<comment type="similarity">
    <text evidence="7">Belongs to the inositol monophosphatase superfamily. FBPase class 4 family.</text>
</comment>
<dbReference type="OrthoDB" id="58111at2157"/>